<dbReference type="EMBL" id="GL891307">
    <property type="protein sequence ID" value="EGO54476.1"/>
    <property type="molecule type" value="Genomic_DNA"/>
</dbReference>
<sequence length="61" mass="6691">MLLGRAVSLSHRSSQATYTVDNNNNTTTISNADDSNFQAELQPTAPNTFRPRVNLITPISE</sequence>
<dbReference type="HOGENOM" id="CLU_2923199_0_0_1"/>
<reference evidence="2" key="1">
    <citation type="journal article" date="2011" name="Genetics">
        <title>Massive changes in genome architecture accompany the transition to self-fertility in the filamentous fungus Neurospora tetrasperma.</title>
        <authorList>
            <person name="Ellison C.E."/>
            <person name="Stajich J.E."/>
            <person name="Jacobson D.J."/>
            <person name="Natvig D.O."/>
            <person name="Lapidus A."/>
            <person name="Foster B."/>
            <person name="Aerts A."/>
            <person name="Riley R."/>
            <person name="Lindquist E.A."/>
            <person name="Grigoriev I.V."/>
            <person name="Taylor J.W."/>
        </authorList>
    </citation>
    <scope>NUCLEOTIDE SEQUENCE [LARGE SCALE GENOMIC DNA]</scope>
    <source>
        <strain evidence="2">FGSC 2508 / P0657</strain>
    </source>
</reference>
<dbReference type="GeneID" id="20823496"/>
<dbReference type="AlphaFoldDB" id="F8MXK5"/>
<dbReference type="Proteomes" id="UP000008065">
    <property type="component" value="Unassembled WGS sequence"/>
</dbReference>
<proteinExistence type="predicted"/>
<dbReference type="KEGG" id="nte:NEUTE1DRAFT118196"/>
<organism evidence="1 2">
    <name type="scientific">Neurospora tetrasperma (strain FGSC 2508 / ATCC MYA-4615 / P0657)</name>
    <dbReference type="NCBI Taxonomy" id="510951"/>
    <lineage>
        <taxon>Eukaryota</taxon>
        <taxon>Fungi</taxon>
        <taxon>Dikarya</taxon>
        <taxon>Ascomycota</taxon>
        <taxon>Pezizomycotina</taxon>
        <taxon>Sordariomycetes</taxon>
        <taxon>Sordariomycetidae</taxon>
        <taxon>Sordariales</taxon>
        <taxon>Sordariaceae</taxon>
        <taxon>Neurospora</taxon>
    </lineage>
</organism>
<evidence type="ECO:0000313" key="1">
    <source>
        <dbReference type="EMBL" id="EGO54476.1"/>
    </source>
</evidence>
<evidence type="ECO:0000313" key="2">
    <source>
        <dbReference type="Proteomes" id="UP000008065"/>
    </source>
</evidence>
<gene>
    <name evidence="1" type="ORF">NEUTE1DRAFT_118196</name>
</gene>
<name>F8MXK5_NEUT8</name>
<dbReference type="RefSeq" id="XP_009854430.1">
    <property type="nucleotide sequence ID" value="XM_009856128.1"/>
</dbReference>
<protein>
    <submittedName>
        <fullName evidence="1">Uncharacterized protein</fullName>
    </submittedName>
</protein>
<dbReference type="VEuPathDB" id="FungiDB:NEUTE1DRAFT_118196"/>
<keyword evidence="2" id="KW-1185">Reference proteome</keyword>
<accession>F8MXK5</accession>